<sequence length="341" mass="39514">MNILTKCKGMFPGAKKVGNIVKRDPSFVNFLRDWGRLVRSRDEKTFNSRLISFICDHPKQPVDYCLNTWLYPWKARFVTYLVNLHYHLGYITISIVELLYGQMKRFLWSSKGDFDLIIDRFNDFWLRQIKNIRNLQLIQCYKISTFSIKPIYLPIREQVTAYALSVLEDEHRAVEAKPRKDLLFLSQGCSLNLDKTRNLRRDPSLYEIAIESESLEARVPPSTAPANLETPQVTGLTYIRQFGDTLEPGTQAPRKVQASRYRTPPDESVIVVGEAGPIGQSQDAEHETLTDFDILIIAQQDEVRAEDEEEDSLDNWDDLYQQQETQEEITCDLSDPKFLPQ</sequence>
<keyword evidence="2" id="KW-1185">Reference proteome</keyword>
<accession>A0ACA9UTI7</accession>
<name>A0ACA9UTI7_BIOOC</name>
<gene>
    <name evidence="1" type="ORF">CRV2_00008686</name>
</gene>
<dbReference type="EMBL" id="CADEHS020000645">
    <property type="protein sequence ID" value="CAG9956774.1"/>
    <property type="molecule type" value="Genomic_DNA"/>
</dbReference>
<reference evidence="1" key="1">
    <citation type="submission" date="2020-04" db="EMBL/GenBank/DDBJ databases">
        <authorList>
            <person name="Broberg M."/>
        </authorList>
    </citation>
    <scope>NUCLEOTIDE SEQUENCE</scope>
</reference>
<evidence type="ECO:0000313" key="2">
    <source>
        <dbReference type="Proteomes" id="UP000836387"/>
    </source>
</evidence>
<evidence type="ECO:0000313" key="1">
    <source>
        <dbReference type="EMBL" id="CAG9956774.1"/>
    </source>
</evidence>
<proteinExistence type="predicted"/>
<reference evidence="1" key="2">
    <citation type="submission" date="2021-10" db="EMBL/GenBank/DDBJ databases">
        <authorList>
            <person name="Piombo E."/>
        </authorList>
    </citation>
    <scope>NUCLEOTIDE SEQUENCE</scope>
</reference>
<dbReference type="Proteomes" id="UP000836387">
    <property type="component" value="Unassembled WGS sequence"/>
</dbReference>
<organism evidence="1 2">
    <name type="scientific">Clonostachys rosea f. rosea IK726</name>
    <dbReference type="NCBI Taxonomy" id="1349383"/>
    <lineage>
        <taxon>Eukaryota</taxon>
        <taxon>Fungi</taxon>
        <taxon>Dikarya</taxon>
        <taxon>Ascomycota</taxon>
        <taxon>Pezizomycotina</taxon>
        <taxon>Sordariomycetes</taxon>
        <taxon>Hypocreomycetidae</taxon>
        <taxon>Hypocreales</taxon>
        <taxon>Bionectriaceae</taxon>
        <taxon>Clonostachys</taxon>
    </lineage>
</organism>
<protein>
    <submittedName>
        <fullName evidence="1">Uncharacterized protein</fullName>
    </submittedName>
</protein>
<comment type="caution">
    <text evidence="1">The sequence shown here is derived from an EMBL/GenBank/DDBJ whole genome shotgun (WGS) entry which is preliminary data.</text>
</comment>